<accession>A0A1T4W5V5</accession>
<keyword evidence="5" id="KW-1185">Reference proteome</keyword>
<dbReference type="InterPro" id="IPR002068">
    <property type="entry name" value="A-crystallin/Hsp20_dom"/>
</dbReference>
<proteinExistence type="inferred from homology"/>
<dbReference type="SUPFAM" id="SSF49764">
    <property type="entry name" value="HSP20-like chaperones"/>
    <property type="match status" value="1"/>
</dbReference>
<dbReference type="PANTHER" id="PTHR11527">
    <property type="entry name" value="HEAT-SHOCK PROTEIN 20 FAMILY MEMBER"/>
    <property type="match status" value="1"/>
</dbReference>
<dbReference type="STRING" id="1121449.SAMN02745704_00421"/>
<evidence type="ECO:0000256" key="2">
    <source>
        <dbReference type="RuleBase" id="RU003616"/>
    </source>
</evidence>
<dbReference type="RefSeq" id="WP_078715986.1">
    <property type="nucleotide sequence ID" value="NZ_FUYC01000001.1"/>
</dbReference>
<sequence>MQDARTYAQVEIMDENGWKPWMPLGDEDDRVAQRLMGLRRMARHHGTFVGTPAADVFEDGEELTFLLEVPGVDLEQIQVDVGDGALHISGERPISAENVTYHALELEYGPFQRSFMLPSDADPHSVSAVLKNGLLRVTLRRKPKTNRRILPE</sequence>
<comment type="similarity">
    <text evidence="1 2">Belongs to the small heat shock protein (HSP20) family.</text>
</comment>
<gene>
    <name evidence="4" type="ORF">SAMN02745704_00421</name>
</gene>
<dbReference type="Gene3D" id="2.60.40.790">
    <property type="match status" value="1"/>
</dbReference>
<feature type="domain" description="SHSP" evidence="3">
    <location>
        <begin position="44"/>
        <end position="152"/>
    </location>
</feature>
<reference evidence="4 5" key="1">
    <citation type="submission" date="2017-02" db="EMBL/GenBank/DDBJ databases">
        <authorList>
            <person name="Peterson S.W."/>
        </authorList>
    </citation>
    <scope>NUCLEOTIDE SEQUENCE [LARGE SCALE GENOMIC DNA]</scope>
    <source>
        <strain evidence="4 5">DSM 16080</strain>
    </source>
</reference>
<evidence type="ECO:0000256" key="1">
    <source>
        <dbReference type="PROSITE-ProRule" id="PRU00285"/>
    </source>
</evidence>
<dbReference type="InterPro" id="IPR008978">
    <property type="entry name" value="HSP20-like_chaperone"/>
</dbReference>
<dbReference type="Proteomes" id="UP000190027">
    <property type="component" value="Unassembled WGS sequence"/>
</dbReference>
<evidence type="ECO:0000259" key="3">
    <source>
        <dbReference type="PROSITE" id="PS01031"/>
    </source>
</evidence>
<dbReference type="InterPro" id="IPR031107">
    <property type="entry name" value="Small_HSP"/>
</dbReference>
<protein>
    <submittedName>
        <fullName evidence="4">Hsp20/alpha crystallin family protein</fullName>
    </submittedName>
</protein>
<dbReference type="PROSITE" id="PS01031">
    <property type="entry name" value="SHSP"/>
    <property type="match status" value="1"/>
</dbReference>
<dbReference type="AlphaFoldDB" id="A0A1T4W5V5"/>
<name>A0A1T4W5V5_9BACT</name>
<evidence type="ECO:0000313" key="4">
    <source>
        <dbReference type="EMBL" id="SKA72519.1"/>
    </source>
</evidence>
<dbReference type="OrthoDB" id="9811615at2"/>
<evidence type="ECO:0000313" key="5">
    <source>
        <dbReference type="Proteomes" id="UP000190027"/>
    </source>
</evidence>
<dbReference type="EMBL" id="FUYC01000001">
    <property type="protein sequence ID" value="SKA72519.1"/>
    <property type="molecule type" value="Genomic_DNA"/>
</dbReference>
<dbReference type="Pfam" id="PF00011">
    <property type="entry name" value="HSP20"/>
    <property type="match status" value="1"/>
</dbReference>
<dbReference type="CDD" id="cd06464">
    <property type="entry name" value="ACD_sHsps-like"/>
    <property type="match status" value="1"/>
</dbReference>
<organism evidence="4 5">
    <name type="scientific">Paucidesulfovibrio gracilis DSM 16080</name>
    <dbReference type="NCBI Taxonomy" id="1121449"/>
    <lineage>
        <taxon>Bacteria</taxon>
        <taxon>Pseudomonadati</taxon>
        <taxon>Thermodesulfobacteriota</taxon>
        <taxon>Desulfovibrionia</taxon>
        <taxon>Desulfovibrionales</taxon>
        <taxon>Desulfovibrionaceae</taxon>
        <taxon>Paucidesulfovibrio</taxon>
    </lineage>
</organism>